<dbReference type="Pfam" id="PF05425">
    <property type="entry name" value="CopD"/>
    <property type="match status" value="1"/>
</dbReference>
<dbReference type="InterPro" id="IPR007348">
    <property type="entry name" value="CopC_dom"/>
</dbReference>
<proteinExistence type="predicted"/>
<evidence type="ECO:0000256" key="7">
    <source>
        <dbReference type="ARBA" id="ARBA00023008"/>
    </source>
</evidence>
<dbReference type="RefSeq" id="WP_138194724.1">
    <property type="nucleotide sequence ID" value="NZ_VCIW01000008.1"/>
</dbReference>
<evidence type="ECO:0000313" key="13">
    <source>
        <dbReference type="Proteomes" id="UP000309676"/>
    </source>
</evidence>
<dbReference type="InterPro" id="IPR008457">
    <property type="entry name" value="Cu-R_CopD_dom"/>
</dbReference>
<dbReference type="InterPro" id="IPR032694">
    <property type="entry name" value="CopC/D"/>
</dbReference>
<evidence type="ECO:0000313" key="12">
    <source>
        <dbReference type="EMBL" id="TLS51563.1"/>
    </source>
</evidence>
<dbReference type="GO" id="GO:0046688">
    <property type="term" value="P:response to copper ion"/>
    <property type="evidence" value="ECO:0007669"/>
    <property type="project" value="InterPro"/>
</dbReference>
<feature type="transmembrane region" description="Helical" evidence="9">
    <location>
        <begin position="221"/>
        <end position="248"/>
    </location>
</feature>
<reference evidence="12 13" key="1">
    <citation type="submission" date="2019-05" db="EMBL/GenBank/DDBJ databases">
        <authorList>
            <person name="Narsing Rao M.P."/>
            <person name="Li W.J."/>
        </authorList>
    </citation>
    <scope>NUCLEOTIDE SEQUENCE [LARGE SCALE GENOMIC DNA]</scope>
    <source>
        <strain evidence="12 13">SYSU_K30003</strain>
    </source>
</reference>
<dbReference type="PANTHER" id="PTHR34820">
    <property type="entry name" value="INNER MEMBRANE PROTEIN YEBZ"/>
    <property type="match status" value="1"/>
</dbReference>
<feature type="transmembrane region" description="Helical" evidence="9">
    <location>
        <begin position="386"/>
        <end position="411"/>
    </location>
</feature>
<feature type="domain" description="Copper resistance protein D" evidence="11">
    <location>
        <begin position="314"/>
        <end position="407"/>
    </location>
</feature>
<dbReference type="GO" id="GO:0006825">
    <property type="term" value="P:copper ion transport"/>
    <property type="evidence" value="ECO:0007669"/>
    <property type="project" value="InterPro"/>
</dbReference>
<evidence type="ECO:0000256" key="2">
    <source>
        <dbReference type="ARBA" id="ARBA00022475"/>
    </source>
</evidence>
<dbReference type="SUPFAM" id="SSF81296">
    <property type="entry name" value="E set domains"/>
    <property type="match status" value="1"/>
</dbReference>
<feature type="domain" description="CopC" evidence="10">
    <location>
        <begin position="32"/>
        <end position="126"/>
    </location>
</feature>
<evidence type="ECO:0000256" key="6">
    <source>
        <dbReference type="ARBA" id="ARBA00022989"/>
    </source>
</evidence>
<dbReference type="GO" id="GO:0005886">
    <property type="term" value="C:plasma membrane"/>
    <property type="evidence" value="ECO:0007669"/>
    <property type="project" value="UniProtKB-SubCell"/>
</dbReference>
<evidence type="ECO:0000256" key="5">
    <source>
        <dbReference type="ARBA" id="ARBA00022729"/>
    </source>
</evidence>
<keyword evidence="5" id="KW-0732">Signal</keyword>
<evidence type="ECO:0000256" key="3">
    <source>
        <dbReference type="ARBA" id="ARBA00022692"/>
    </source>
</evidence>
<feature type="transmembrane region" description="Helical" evidence="9">
    <location>
        <begin position="285"/>
        <end position="305"/>
    </location>
</feature>
<dbReference type="OrthoDB" id="2353937at2"/>
<keyword evidence="4" id="KW-0479">Metal-binding</keyword>
<evidence type="ECO:0000259" key="10">
    <source>
        <dbReference type="Pfam" id="PF04234"/>
    </source>
</evidence>
<dbReference type="GO" id="GO:0005507">
    <property type="term" value="F:copper ion binding"/>
    <property type="evidence" value="ECO:0007669"/>
    <property type="project" value="InterPro"/>
</dbReference>
<dbReference type="Pfam" id="PF04234">
    <property type="entry name" value="CopC"/>
    <property type="match status" value="1"/>
</dbReference>
<evidence type="ECO:0000256" key="9">
    <source>
        <dbReference type="SAM" id="Phobius"/>
    </source>
</evidence>
<dbReference type="AlphaFoldDB" id="A0A5R9GFU4"/>
<keyword evidence="3 9" id="KW-0812">Transmembrane</keyword>
<dbReference type="PANTHER" id="PTHR34820:SF4">
    <property type="entry name" value="INNER MEMBRANE PROTEIN YEBZ"/>
    <property type="match status" value="1"/>
</dbReference>
<gene>
    <name evidence="12" type="ORF">FE782_13740</name>
</gene>
<comment type="subcellular location">
    <subcellularLocation>
        <location evidence="1">Cell membrane</location>
        <topology evidence="1">Multi-pass membrane protein</topology>
    </subcellularLocation>
</comment>
<keyword evidence="13" id="KW-1185">Reference proteome</keyword>
<dbReference type="EMBL" id="VCIW01000008">
    <property type="protein sequence ID" value="TLS51563.1"/>
    <property type="molecule type" value="Genomic_DNA"/>
</dbReference>
<feature type="transmembrane region" description="Helical" evidence="9">
    <location>
        <begin position="312"/>
        <end position="341"/>
    </location>
</feature>
<sequence length="526" mass="56947">MRAIGRARLWTLVFIILAAAIAVAIPIRAEAHASLIASEPSHGDELDAVPDAVAVTFNERLESRLYFIKVFDAEGNELRTPGARMSDDRKRISVPFPGEAEGRYTVSYSVISADGHPVAGSYFFTVGRDQEAAGSGLPDDPTAGRPDAIFFLVRGVLYVSMLFAVGWVGWGAWIAANADEGVRLRYRRWLRRILLVFLAAQIAYAFVWLRDIRATTWDGALSALVGTSAGTAAVAMLGLTAIGVPLLGRWKLADAGWILLLVTAKSMAGHPWAHDPRGLAIASNGIHLLGAALWAGGLLFLVAFWRRHRDAAAAFAPAFSSAALISVLALAFSGTILTLLYVPKVSYLLDAAWGRLLVAKVCATALVAIAGGLLRRSMRRSGRERALRPLLLLDAGLMLVIAGLASAFTYLNPVPENKTLDWHDMHGTVMVAAQLVPAGEGMHAFRFDVESTDEDGAPPKRVTLLLSSLDRREVASILVPLERSGGDGAYRAEGPYPPFPGRWNVQLRILDANDDETVFEKRWTTY</sequence>
<keyword evidence="6 9" id="KW-1133">Transmembrane helix</keyword>
<dbReference type="InterPro" id="IPR014756">
    <property type="entry name" value="Ig_E-set"/>
</dbReference>
<feature type="transmembrane region" description="Helical" evidence="9">
    <location>
        <begin position="353"/>
        <end position="374"/>
    </location>
</feature>
<evidence type="ECO:0000256" key="1">
    <source>
        <dbReference type="ARBA" id="ARBA00004651"/>
    </source>
</evidence>
<evidence type="ECO:0000259" key="11">
    <source>
        <dbReference type="Pfam" id="PF05425"/>
    </source>
</evidence>
<organism evidence="12 13">
    <name type="scientific">Paenibacillus antri</name>
    <dbReference type="NCBI Taxonomy" id="2582848"/>
    <lineage>
        <taxon>Bacteria</taxon>
        <taxon>Bacillati</taxon>
        <taxon>Bacillota</taxon>
        <taxon>Bacilli</taxon>
        <taxon>Bacillales</taxon>
        <taxon>Paenibacillaceae</taxon>
        <taxon>Paenibacillus</taxon>
    </lineage>
</organism>
<dbReference type="InterPro" id="IPR014755">
    <property type="entry name" value="Cu-Rt/internalin_Ig-like"/>
</dbReference>
<dbReference type="Proteomes" id="UP000309676">
    <property type="component" value="Unassembled WGS sequence"/>
</dbReference>
<feature type="transmembrane region" description="Helical" evidence="9">
    <location>
        <begin position="255"/>
        <end position="273"/>
    </location>
</feature>
<keyword evidence="8 9" id="KW-0472">Membrane</keyword>
<feature type="transmembrane region" description="Helical" evidence="9">
    <location>
        <begin position="189"/>
        <end position="209"/>
    </location>
</feature>
<keyword evidence="7" id="KW-0186">Copper</keyword>
<protein>
    <recommendedName>
        <fullName evidence="14">Copper resistance protein CopC</fullName>
    </recommendedName>
</protein>
<evidence type="ECO:0000256" key="4">
    <source>
        <dbReference type="ARBA" id="ARBA00022723"/>
    </source>
</evidence>
<dbReference type="Gene3D" id="2.60.40.1220">
    <property type="match status" value="1"/>
</dbReference>
<name>A0A5R9GFU4_9BACL</name>
<keyword evidence="2" id="KW-1003">Cell membrane</keyword>
<comment type="caution">
    <text evidence="12">The sequence shown here is derived from an EMBL/GenBank/DDBJ whole genome shotgun (WGS) entry which is preliminary data.</text>
</comment>
<dbReference type="GO" id="GO:0042597">
    <property type="term" value="C:periplasmic space"/>
    <property type="evidence" value="ECO:0007669"/>
    <property type="project" value="InterPro"/>
</dbReference>
<feature type="transmembrane region" description="Helical" evidence="9">
    <location>
        <begin position="155"/>
        <end position="177"/>
    </location>
</feature>
<evidence type="ECO:0008006" key="14">
    <source>
        <dbReference type="Google" id="ProtNLM"/>
    </source>
</evidence>
<evidence type="ECO:0000256" key="8">
    <source>
        <dbReference type="ARBA" id="ARBA00023136"/>
    </source>
</evidence>
<accession>A0A5R9GFU4</accession>